<name>A0AAV4TY82_CAEEX</name>
<evidence type="ECO:0000313" key="1">
    <source>
        <dbReference type="EMBL" id="GIY50730.1"/>
    </source>
</evidence>
<organism evidence="1 2">
    <name type="scientific">Caerostris extrusa</name>
    <name type="common">Bark spider</name>
    <name type="synonym">Caerostris bankana</name>
    <dbReference type="NCBI Taxonomy" id="172846"/>
    <lineage>
        <taxon>Eukaryota</taxon>
        <taxon>Metazoa</taxon>
        <taxon>Ecdysozoa</taxon>
        <taxon>Arthropoda</taxon>
        <taxon>Chelicerata</taxon>
        <taxon>Arachnida</taxon>
        <taxon>Araneae</taxon>
        <taxon>Araneomorphae</taxon>
        <taxon>Entelegynae</taxon>
        <taxon>Araneoidea</taxon>
        <taxon>Araneidae</taxon>
        <taxon>Caerostris</taxon>
    </lineage>
</organism>
<dbReference type="EMBL" id="BPLR01012013">
    <property type="protein sequence ID" value="GIY50730.1"/>
    <property type="molecule type" value="Genomic_DNA"/>
</dbReference>
<sequence length="201" mass="23961">MDPDAHLPKYPSNYQERRNRAIAVSCASSTTRKIVRVDTILPFCKDSTRRATFFLGMPASWRYRELFFIIGFCYVSFQPMTASEVFGEQKFLKEKFVSRAHHFSRHIGEKCWVDLWLSEMDPDVHLPKYPSNYQREEWCKSRYLHFFDFKKSSGGRTHFCPFCKKTAQDVPLFSWGRVPASWRYRELFFIIGFLLFFRSNP</sequence>
<dbReference type="Proteomes" id="UP001054945">
    <property type="component" value="Unassembled WGS sequence"/>
</dbReference>
<proteinExistence type="predicted"/>
<reference evidence="1 2" key="1">
    <citation type="submission" date="2021-06" db="EMBL/GenBank/DDBJ databases">
        <title>Caerostris extrusa draft genome.</title>
        <authorList>
            <person name="Kono N."/>
            <person name="Arakawa K."/>
        </authorList>
    </citation>
    <scope>NUCLEOTIDE SEQUENCE [LARGE SCALE GENOMIC DNA]</scope>
</reference>
<keyword evidence="2" id="KW-1185">Reference proteome</keyword>
<gene>
    <name evidence="1" type="ORF">CEXT_644191</name>
</gene>
<dbReference type="AlphaFoldDB" id="A0AAV4TY82"/>
<accession>A0AAV4TY82</accession>
<comment type="caution">
    <text evidence="1">The sequence shown here is derived from an EMBL/GenBank/DDBJ whole genome shotgun (WGS) entry which is preliminary data.</text>
</comment>
<evidence type="ECO:0000313" key="2">
    <source>
        <dbReference type="Proteomes" id="UP001054945"/>
    </source>
</evidence>
<protein>
    <submittedName>
        <fullName evidence="1">Uncharacterized protein</fullName>
    </submittedName>
</protein>